<proteinExistence type="predicted"/>
<dbReference type="RefSeq" id="WP_153248751.1">
    <property type="nucleotide sequence ID" value="NZ_CP044205.1"/>
</dbReference>
<dbReference type="OrthoDB" id="5562290at2"/>
<feature type="region of interest" description="Disordered" evidence="1">
    <location>
        <begin position="89"/>
        <end position="110"/>
    </location>
</feature>
<dbReference type="EMBL" id="CP044205">
    <property type="protein sequence ID" value="QFY42757.1"/>
    <property type="molecule type" value="Genomic_DNA"/>
</dbReference>
<accession>A0A5Q0BKW1</accession>
<keyword evidence="3" id="KW-1185">Reference proteome</keyword>
<gene>
    <name evidence="2" type="ORF">F6R98_09085</name>
</gene>
<dbReference type="Proteomes" id="UP000325755">
    <property type="component" value="Chromosome"/>
</dbReference>
<protein>
    <submittedName>
        <fullName evidence="2">Uncharacterized protein</fullName>
    </submittedName>
</protein>
<reference evidence="2 3" key="1">
    <citation type="submission" date="2019-09" db="EMBL/GenBank/DDBJ databases">
        <title>Ecophysiology of the spiral-shaped methanotroph Methylospira mobilis as revealed by the complete genome sequence.</title>
        <authorList>
            <person name="Oshkin I.Y."/>
            <person name="Dedysh S.N."/>
            <person name="Miroshnikov K."/>
            <person name="Danilova O.V."/>
            <person name="Hakobyan A."/>
            <person name="Liesack W."/>
        </authorList>
    </citation>
    <scope>NUCLEOTIDE SEQUENCE [LARGE SCALE GENOMIC DNA]</scope>
    <source>
        <strain evidence="2 3">Shm1</strain>
    </source>
</reference>
<dbReference type="InParanoid" id="A0A5Q0BKW1"/>
<dbReference type="KEGG" id="mmob:F6R98_09085"/>
<evidence type="ECO:0000256" key="1">
    <source>
        <dbReference type="SAM" id="MobiDB-lite"/>
    </source>
</evidence>
<name>A0A5Q0BKW1_9GAMM</name>
<sequence length="110" mass="12119">MAENLKTKLVSFGMSARRYAASFLSPAKEITQADTWMYGAGATTVASLLTSGKRQARTRQVIYQKWSEMERDPLVSSALKLQVTSALGGHETSGNTVFIEKNPRHNPTLE</sequence>
<evidence type="ECO:0000313" key="3">
    <source>
        <dbReference type="Proteomes" id="UP000325755"/>
    </source>
</evidence>
<dbReference type="AlphaFoldDB" id="A0A5Q0BKW1"/>
<organism evidence="2 3">
    <name type="scientific">Candidatus Methylospira mobilis</name>
    <dbReference type="NCBI Taxonomy" id="1808979"/>
    <lineage>
        <taxon>Bacteria</taxon>
        <taxon>Pseudomonadati</taxon>
        <taxon>Pseudomonadota</taxon>
        <taxon>Gammaproteobacteria</taxon>
        <taxon>Methylococcales</taxon>
        <taxon>Methylococcaceae</taxon>
        <taxon>Candidatus Methylospira</taxon>
    </lineage>
</organism>
<evidence type="ECO:0000313" key="2">
    <source>
        <dbReference type="EMBL" id="QFY42757.1"/>
    </source>
</evidence>